<evidence type="ECO:0000313" key="2">
    <source>
        <dbReference type="Proteomes" id="UP001565927"/>
    </source>
</evidence>
<proteinExistence type="predicted"/>
<evidence type="ECO:0000313" key="1">
    <source>
        <dbReference type="EMBL" id="MEZ0166792.1"/>
    </source>
</evidence>
<comment type="caution">
    <text evidence="1">The sequence shown here is derived from an EMBL/GenBank/DDBJ whole genome shotgun (WGS) entry which is preliminary data.</text>
</comment>
<accession>A0ABV4H7M2</accession>
<sequence>YTDLAAAITVLRRLVNEARKRYRWPGRPTTRRLR</sequence>
<gene>
    <name evidence="1" type="ORF">AB2L27_18715</name>
</gene>
<name>A0ABV4H7M2_9ACTN</name>
<dbReference type="Proteomes" id="UP001565927">
    <property type="component" value="Unassembled WGS sequence"/>
</dbReference>
<keyword evidence="2" id="KW-1185">Reference proteome</keyword>
<organism evidence="1 2">
    <name type="scientific">Kineococcus halophytocola</name>
    <dbReference type="NCBI Taxonomy" id="3234027"/>
    <lineage>
        <taxon>Bacteria</taxon>
        <taxon>Bacillati</taxon>
        <taxon>Actinomycetota</taxon>
        <taxon>Actinomycetes</taxon>
        <taxon>Kineosporiales</taxon>
        <taxon>Kineosporiaceae</taxon>
        <taxon>Kineococcus</taxon>
    </lineage>
</organism>
<protein>
    <submittedName>
        <fullName evidence="1">IS5/IS1182 family transposase</fullName>
    </submittedName>
</protein>
<feature type="non-terminal residue" evidence="1">
    <location>
        <position position="1"/>
    </location>
</feature>
<dbReference type="EMBL" id="JBGFTU010000028">
    <property type="protein sequence ID" value="MEZ0166792.1"/>
    <property type="molecule type" value="Genomic_DNA"/>
</dbReference>
<reference evidence="1 2" key="1">
    <citation type="submission" date="2024-07" db="EMBL/GenBank/DDBJ databases">
        <authorList>
            <person name="Thanompreechachai J."/>
            <person name="Duangmal K."/>
        </authorList>
    </citation>
    <scope>NUCLEOTIDE SEQUENCE [LARGE SCALE GENOMIC DNA]</scope>
    <source>
        <strain evidence="1 2">LSe6-4</strain>
    </source>
</reference>